<dbReference type="EMBL" id="JBHLWP010000010">
    <property type="protein sequence ID" value="MFC0252323.1"/>
    <property type="molecule type" value="Genomic_DNA"/>
</dbReference>
<comment type="similarity">
    <text evidence="1">Belongs to the DadA oxidoreductase family.</text>
</comment>
<dbReference type="EC" id="1.4.99.-" evidence="4"/>
<dbReference type="GO" id="GO:0016491">
    <property type="term" value="F:oxidoreductase activity"/>
    <property type="evidence" value="ECO:0007669"/>
    <property type="project" value="UniProtKB-KW"/>
</dbReference>
<dbReference type="Gene3D" id="3.50.50.60">
    <property type="entry name" value="FAD/NAD(P)-binding domain"/>
    <property type="match status" value="2"/>
</dbReference>
<dbReference type="SUPFAM" id="SSF54373">
    <property type="entry name" value="FAD-linked reductases, C-terminal domain"/>
    <property type="match status" value="1"/>
</dbReference>
<dbReference type="InterPro" id="IPR036188">
    <property type="entry name" value="FAD/NAD-bd_sf"/>
</dbReference>
<comment type="caution">
    <text evidence="4">The sequence shown here is derived from an EMBL/GenBank/DDBJ whole genome shotgun (WGS) entry which is preliminary data.</text>
</comment>
<dbReference type="RefSeq" id="WP_379679087.1">
    <property type="nucleotide sequence ID" value="NZ_JBHLWP010000010.1"/>
</dbReference>
<proteinExistence type="inferred from homology"/>
<keyword evidence="2 4" id="KW-0560">Oxidoreductase</keyword>
<dbReference type="PANTHER" id="PTHR13847:SF280">
    <property type="entry name" value="D-AMINO ACID DEHYDROGENASE"/>
    <property type="match status" value="1"/>
</dbReference>
<dbReference type="Gene3D" id="3.30.9.10">
    <property type="entry name" value="D-Amino Acid Oxidase, subunit A, domain 2"/>
    <property type="match status" value="1"/>
</dbReference>
<feature type="domain" description="FAD dependent oxidoreductase" evidence="3">
    <location>
        <begin position="58"/>
        <end position="447"/>
    </location>
</feature>
<protein>
    <submittedName>
        <fullName evidence="4">D-amino acid dehydrogenase</fullName>
        <ecNumber evidence="4">1.4.99.-</ecNumber>
    </submittedName>
</protein>
<name>A0ABV6FFL1_9BURK</name>
<reference evidence="4 5" key="1">
    <citation type="submission" date="2024-09" db="EMBL/GenBank/DDBJ databases">
        <authorList>
            <person name="Sun Q."/>
            <person name="Mori K."/>
        </authorList>
    </citation>
    <scope>NUCLEOTIDE SEQUENCE [LARGE SCALE GENOMIC DNA]</scope>
    <source>
        <strain evidence="4 5">CCM 7792</strain>
    </source>
</reference>
<dbReference type="SUPFAM" id="SSF51905">
    <property type="entry name" value="FAD/NAD(P)-binding domain"/>
    <property type="match status" value="1"/>
</dbReference>
<dbReference type="Proteomes" id="UP001589773">
    <property type="component" value="Unassembled WGS sequence"/>
</dbReference>
<keyword evidence="5" id="KW-1185">Reference proteome</keyword>
<sequence length="465" mass="50547">MRLPAQAPARRRHDAKGCMHPGYGARCDFHWPFAETAPKLPPCNQQEECSMQQRMEQVIVIGGGVVGLTSAWWLAEAGYNVTVLERAPDVGSGSSYGNGGQLSYRYVSPLADEGVPLKALQWMFQDTGPLHFRPEADLRQYRWLASFLAHCRADVNRKTTAKLLELGELSRQGMKRLEVTIPLAEFDWRDAGKLVVYRSRDVFEKAAGKPGAGEIWSPAQCAAREPALAAAEPVLAGGIYNSGEAVADCYAFCQALAARLRAHPRFQGFVHGEARRLLADHGRITGIETDTGTIAADSYVLAAGIKSRTLSDTVGVTLPLYPLKGYSLTAPIRPDDVAPDISVTDFERKVLYARIGNKLRVAAMVDMVGEDLRHDPKRVEGLTRQVKETMPRAADYANLSVWAGLRPATPSSAPIIGGTRYANLWLNVGHGPLGFTFACGSAMLLTSMMRGEAPPFAPDGLTLNA</sequence>
<evidence type="ECO:0000259" key="3">
    <source>
        <dbReference type="Pfam" id="PF01266"/>
    </source>
</evidence>
<evidence type="ECO:0000313" key="4">
    <source>
        <dbReference type="EMBL" id="MFC0252323.1"/>
    </source>
</evidence>
<organism evidence="4 5">
    <name type="scientific">Massilia consociata</name>
    <dbReference type="NCBI Taxonomy" id="760117"/>
    <lineage>
        <taxon>Bacteria</taxon>
        <taxon>Pseudomonadati</taxon>
        <taxon>Pseudomonadota</taxon>
        <taxon>Betaproteobacteria</taxon>
        <taxon>Burkholderiales</taxon>
        <taxon>Oxalobacteraceae</taxon>
        <taxon>Telluria group</taxon>
        <taxon>Massilia</taxon>
    </lineage>
</organism>
<dbReference type="Pfam" id="PF01266">
    <property type="entry name" value="DAO"/>
    <property type="match status" value="1"/>
</dbReference>
<dbReference type="PANTHER" id="PTHR13847">
    <property type="entry name" value="SARCOSINE DEHYDROGENASE-RELATED"/>
    <property type="match status" value="1"/>
</dbReference>
<dbReference type="NCBIfam" id="NF001933">
    <property type="entry name" value="PRK00711.1"/>
    <property type="match status" value="1"/>
</dbReference>
<dbReference type="InterPro" id="IPR006076">
    <property type="entry name" value="FAD-dep_OxRdtase"/>
</dbReference>
<evidence type="ECO:0000256" key="2">
    <source>
        <dbReference type="ARBA" id="ARBA00023002"/>
    </source>
</evidence>
<evidence type="ECO:0000313" key="5">
    <source>
        <dbReference type="Proteomes" id="UP001589773"/>
    </source>
</evidence>
<gene>
    <name evidence="4" type="ORF">ACFFJK_10515</name>
</gene>
<evidence type="ECO:0000256" key="1">
    <source>
        <dbReference type="ARBA" id="ARBA00009410"/>
    </source>
</evidence>
<accession>A0ABV6FFL1</accession>